<sequence length="316" mass="34716">MTRREEIENEAALWVARRADAETREAEADAFAAWIAASPDHKLAYWRLEQVWEEVDRLKALRKPGTRPARSSSPRLWWIVGLAALLITGVFVGAREMSGHRFEHRENVETASGERRLISLADGSAVELNTATKLRADVSREAREVWLEQGEAYFEVAHDPGRPFVVHAGARTITVLGTRFSVRRDGDRVTVAVRDGRVKVASEGAGAAPPPALLTRGEMIVADGPSIFVAPPSEEKVEKALSWRAGLITLDQATLAEAAAEFNRYNAKPIVVAPDAADLRISGAFEARNTAAFGRLLREGMGLQVDDGKDRMMISR</sequence>
<reference evidence="4 8" key="2">
    <citation type="submission" date="2019-01" db="EMBL/GenBank/DDBJ databases">
        <title>Brevundimonas diminuta Genome sequencing and assembly.</title>
        <authorList>
            <person name="Chen H."/>
        </authorList>
    </citation>
    <scope>NUCLEOTIDE SEQUENCE [LARGE SCALE GENOMIC DNA]</scope>
    <source>
        <strain evidence="4">ATCC</strain>
        <strain evidence="8">ATCC(B) 19146</strain>
    </source>
</reference>
<dbReference type="Pfam" id="PF04773">
    <property type="entry name" value="FecR"/>
    <property type="match status" value="1"/>
</dbReference>
<dbReference type="Gene3D" id="2.60.120.1440">
    <property type="match status" value="1"/>
</dbReference>
<evidence type="ECO:0000259" key="3">
    <source>
        <dbReference type="Pfam" id="PF16220"/>
    </source>
</evidence>
<dbReference type="PANTHER" id="PTHR30273:SF2">
    <property type="entry name" value="PROTEIN FECR"/>
    <property type="match status" value="1"/>
</dbReference>
<dbReference type="GO" id="GO:0016989">
    <property type="term" value="F:sigma factor antagonist activity"/>
    <property type="evidence" value="ECO:0007669"/>
    <property type="project" value="TreeGrafter"/>
</dbReference>
<evidence type="ECO:0000313" key="6">
    <source>
        <dbReference type="EMBL" id="SPU46186.1"/>
    </source>
</evidence>
<organism evidence="6 7">
    <name type="scientific">Brevundimonas diminuta</name>
    <name type="common">Pseudomonas diminuta</name>
    <dbReference type="NCBI Taxonomy" id="293"/>
    <lineage>
        <taxon>Bacteria</taxon>
        <taxon>Pseudomonadati</taxon>
        <taxon>Pseudomonadota</taxon>
        <taxon>Alphaproteobacteria</taxon>
        <taxon>Caulobacterales</taxon>
        <taxon>Caulobacteraceae</taxon>
        <taxon>Brevundimonas</taxon>
    </lineage>
</organism>
<evidence type="ECO:0000313" key="9">
    <source>
        <dbReference type="Proteomes" id="UP000596117"/>
    </source>
</evidence>
<reference evidence="5 9" key="3">
    <citation type="submission" date="2020-12" db="EMBL/GenBank/DDBJ databases">
        <title>FDA dAtabase for Regulatory Grade micrObial Sequences (FDA-ARGOS): Supporting development and validation of Infectious Disease Dx tests.</title>
        <authorList>
            <person name="Kerrigan L."/>
            <person name="Long C."/>
            <person name="Tallon L."/>
            <person name="Sadzewicz L."/>
            <person name="Zhao X."/>
            <person name="Boylan J."/>
            <person name="Ott S."/>
            <person name="Bowen H."/>
            <person name="Vavikolanu K."/>
            <person name="Mehta A."/>
            <person name="Aluvathingal J."/>
            <person name="Nadendla S."/>
            <person name="Yan Y."/>
            <person name="Sichtig H."/>
        </authorList>
    </citation>
    <scope>NUCLEOTIDE SEQUENCE [LARGE SCALE GENOMIC DNA]</scope>
    <source>
        <strain evidence="5 9">FDAARGOS_1026</strain>
    </source>
</reference>
<gene>
    <name evidence="4" type="ORF">EQG53_13260</name>
    <name evidence="5" type="ORF">I6H83_09205</name>
    <name evidence="6" type="ORF">NCTC11165_02514</name>
</gene>
<keyword evidence="1" id="KW-1133">Transmembrane helix</keyword>
<dbReference type="InterPro" id="IPR006860">
    <property type="entry name" value="FecR"/>
</dbReference>
<dbReference type="AlphaFoldDB" id="A0A246KMY0"/>
<name>A0A246KMY0_BREDI</name>
<dbReference type="EMBL" id="CP066026">
    <property type="protein sequence ID" value="QQB87379.1"/>
    <property type="molecule type" value="Genomic_DNA"/>
</dbReference>
<feature type="domain" description="FecR N-terminal" evidence="3">
    <location>
        <begin position="10"/>
        <end position="51"/>
    </location>
</feature>
<dbReference type="PIRSF" id="PIRSF018266">
    <property type="entry name" value="FecR"/>
    <property type="match status" value="1"/>
</dbReference>
<dbReference type="Proteomes" id="UP000250358">
    <property type="component" value="Unassembled WGS sequence"/>
</dbReference>
<reference evidence="6 7" key="1">
    <citation type="submission" date="2018-06" db="EMBL/GenBank/DDBJ databases">
        <authorList>
            <consortium name="Pathogen Informatics"/>
            <person name="Doyle S."/>
        </authorList>
    </citation>
    <scope>NUCLEOTIDE SEQUENCE [LARGE SCALE GENOMIC DNA]</scope>
    <source>
        <strain evidence="6 7">NCTC11165</strain>
    </source>
</reference>
<protein>
    <submittedName>
        <fullName evidence="4">DUF4880 domain-containing protein</fullName>
    </submittedName>
    <submittedName>
        <fullName evidence="6">Fec operon regulator FecR</fullName>
    </submittedName>
    <submittedName>
        <fullName evidence="5">FecR domain-containing protein</fullName>
    </submittedName>
</protein>
<evidence type="ECO:0000313" key="4">
    <source>
        <dbReference type="EMBL" id="QAT15237.1"/>
    </source>
</evidence>
<feature type="transmembrane region" description="Helical" evidence="1">
    <location>
        <begin position="76"/>
        <end position="94"/>
    </location>
</feature>
<dbReference type="EMBL" id="UAQM01000030">
    <property type="protein sequence ID" value="SPU46186.1"/>
    <property type="molecule type" value="Genomic_DNA"/>
</dbReference>
<keyword evidence="1" id="KW-0472">Membrane</keyword>
<evidence type="ECO:0000313" key="7">
    <source>
        <dbReference type="Proteomes" id="UP000250358"/>
    </source>
</evidence>
<dbReference type="InterPro" id="IPR032623">
    <property type="entry name" value="FecR_N"/>
</dbReference>
<dbReference type="PANTHER" id="PTHR30273">
    <property type="entry name" value="PERIPLASMIC SIGNAL SENSOR AND SIGMA FACTOR ACTIVATOR FECR-RELATED"/>
    <property type="match status" value="1"/>
</dbReference>
<feature type="domain" description="FecR protein" evidence="2">
    <location>
        <begin position="107"/>
        <end position="199"/>
    </location>
</feature>
<dbReference type="GeneID" id="56576777"/>
<evidence type="ECO:0000256" key="1">
    <source>
        <dbReference type="SAM" id="Phobius"/>
    </source>
</evidence>
<dbReference type="InterPro" id="IPR012373">
    <property type="entry name" value="Ferrdict_sens_TM"/>
</dbReference>
<accession>A0A246KMY0</accession>
<keyword evidence="9" id="KW-1185">Reference proteome</keyword>
<proteinExistence type="predicted"/>
<dbReference type="RefSeq" id="WP_040345555.1">
    <property type="nucleotide sequence ID" value="NZ_BJNC01000036.1"/>
</dbReference>
<dbReference type="KEGG" id="bdm:EQG53_13260"/>
<dbReference type="Proteomes" id="UP000596117">
    <property type="component" value="Chromosome"/>
</dbReference>
<dbReference type="EMBL" id="CP035093">
    <property type="protein sequence ID" value="QAT15237.1"/>
    <property type="molecule type" value="Genomic_DNA"/>
</dbReference>
<evidence type="ECO:0000313" key="5">
    <source>
        <dbReference type="EMBL" id="QQB87379.1"/>
    </source>
</evidence>
<dbReference type="Pfam" id="PF16220">
    <property type="entry name" value="DUF4880"/>
    <property type="match status" value="1"/>
</dbReference>
<keyword evidence="1" id="KW-0812">Transmembrane</keyword>
<dbReference type="Proteomes" id="UP000287388">
    <property type="component" value="Chromosome"/>
</dbReference>
<evidence type="ECO:0000259" key="2">
    <source>
        <dbReference type="Pfam" id="PF04773"/>
    </source>
</evidence>
<evidence type="ECO:0000313" key="8">
    <source>
        <dbReference type="Proteomes" id="UP000287388"/>
    </source>
</evidence>